<accession>A0A0A9CX67</accession>
<organism evidence="2">
    <name type="scientific">Arundo donax</name>
    <name type="common">Giant reed</name>
    <name type="synonym">Donax arundinaceus</name>
    <dbReference type="NCBI Taxonomy" id="35708"/>
    <lineage>
        <taxon>Eukaryota</taxon>
        <taxon>Viridiplantae</taxon>
        <taxon>Streptophyta</taxon>
        <taxon>Embryophyta</taxon>
        <taxon>Tracheophyta</taxon>
        <taxon>Spermatophyta</taxon>
        <taxon>Magnoliopsida</taxon>
        <taxon>Liliopsida</taxon>
        <taxon>Poales</taxon>
        <taxon>Poaceae</taxon>
        <taxon>PACMAD clade</taxon>
        <taxon>Arundinoideae</taxon>
        <taxon>Arundineae</taxon>
        <taxon>Arundo</taxon>
    </lineage>
</organism>
<dbReference type="EMBL" id="GBRH01218872">
    <property type="protein sequence ID" value="JAD79023.1"/>
    <property type="molecule type" value="Transcribed_RNA"/>
</dbReference>
<evidence type="ECO:0000313" key="2">
    <source>
        <dbReference type="EMBL" id="JAD79023.1"/>
    </source>
</evidence>
<evidence type="ECO:0000256" key="1">
    <source>
        <dbReference type="SAM" id="MobiDB-lite"/>
    </source>
</evidence>
<feature type="compositionally biased region" description="Low complexity" evidence="1">
    <location>
        <begin position="116"/>
        <end position="127"/>
    </location>
</feature>
<protein>
    <submittedName>
        <fullName evidence="2">Uncharacterized protein</fullName>
    </submittedName>
</protein>
<proteinExistence type="predicted"/>
<reference evidence="2" key="2">
    <citation type="journal article" date="2015" name="Data Brief">
        <title>Shoot transcriptome of the giant reed, Arundo donax.</title>
        <authorList>
            <person name="Barrero R.A."/>
            <person name="Guerrero F.D."/>
            <person name="Moolhuijzen P."/>
            <person name="Goolsby J.A."/>
            <person name="Tidwell J."/>
            <person name="Bellgard S.E."/>
            <person name="Bellgard M.I."/>
        </authorList>
    </citation>
    <scope>NUCLEOTIDE SEQUENCE</scope>
    <source>
        <tissue evidence="2">Shoot tissue taken approximately 20 cm above the soil surface</tissue>
    </source>
</reference>
<name>A0A0A9CX67_ARUDO</name>
<sequence>MLCSAGDHRPRRLPTATSACFLACCRLSTLTSCSSAGGRAKEPPLATAAATCFSCCLLSTILTRIAPPSPAAPVALAMLSPVDCSMAVTVLVSSCSRGHLASFRPSLLLGTGAAASSSIGSDSDLTIPSQNSLSLS</sequence>
<dbReference type="AlphaFoldDB" id="A0A0A9CX67"/>
<reference evidence="2" key="1">
    <citation type="submission" date="2014-09" db="EMBL/GenBank/DDBJ databases">
        <authorList>
            <person name="Magalhaes I.L.F."/>
            <person name="Oliveira U."/>
            <person name="Santos F.R."/>
            <person name="Vidigal T.H.D.A."/>
            <person name="Brescovit A.D."/>
            <person name="Santos A.J."/>
        </authorList>
    </citation>
    <scope>NUCLEOTIDE SEQUENCE</scope>
    <source>
        <tissue evidence="2">Shoot tissue taken approximately 20 cm above the soil surface</tissue>
    </source>
</reference>
<feature type="region of interest" description="Disordered" evidence="1">
    <location>
        <begin position="116"/>
        <end position="136"/>
    </location>
</feature>